<feature type="domain" description="RRM" evidence="4">
    <location>
        <begin position="18"/>
        <end position="90"/>
    </location>
</feature>
<dbReference type="GO" id="GO:0003723">
    <property type="term" value="F:RNA binding"/>
    <property type="evidence" value="ECO:0007669"/>
    <property type="project" value="UniProtKB-KW"/>
</dbReference>
<organism evidence="5 6">
    <name type="scientific">Macrostomum lignano</name>
    <dbReference type="NCBI Taxonomy" id="282301"/>
    <lineage>
        <taxon>Eukaryota</taxon>
        <taxon>Metazoa</taxon>
        <taxon>Spiralia</taxon>
        <taxon>Lophotrochozoa</taxon>
        <taxon>Platyhelminthes</taxon>
        <taxon>Rhabditophora</taxon>
        <taxon>Macrostomorpha</taxon>
        <taxon>Macrostomida</taxon>
        <taxon>Macrostomidae</taxon>
        <taxon>Macrostomum</taxon>
    </lineage>
</organism>
<dbReference type="InterPro" id="IPR050666">
    <property type="entry name" value="ESRP"/>
</dbReference>
<dbReference type="WBParaSite" id="snap_masked-unitig_35596-processed-gene-0.2-mRNA-1">
    <property type="protein sequence ID" value="snap_masked-unitig_35596-processed-gene-0.2-mRNA-1"/>
    <property type="gene ID" value="snap_masked-unitig_35596-processed-gene-0.2"/>
</dbReference>
<reference evidence="6" key="1">
    <citation type="submission" date="2016-11" db="UniProtKB">
        <authorList>
            <consortium name="WormBaseParasite"/>
        </authorList>
    </citation>
    <scope>IDENTIFICATION</scope>
</reference>
<dbReference type="CDD" id="cd12254">
    <property type="entry name" value="RRM_hnRNPH_ESRPs_RBM12_like"/>
    <property type="match status" value="1"/>
</dbReference>
<keyword evidence="3" id="KW-1133">Transmembrane helix</keyword>
<evidence type="ECO:0000259" key="4">
    <source>
        <dbReference type="SMART" id="SM00360"/>
    </source>
</evidence>
<accession>A0A1I8JQX1</accession>
<keyword evidence="3" id="KW-0812">Transmembrane</keyword>
<sequence length="154" mass="17724">MKFVLPRSGSDSSLREPVLRMRGLPFSADFASIREFFHGYTIVKDGILMVYNDSGKPSGEAYVQFTAPDVAMRAMSKNKENMGHRYIELFPALWARPMLRLIGSRVCSRCTRAVSYFFIVFLFLIMFFCISLLLWLSESRCVSINLNYTRHLLA</sequence>
<dbReference type="InterPro" id="IPR000504">
    <property type="entry name" value="RRM_dom"/>
</dbReference>
<dbReference type="SMART" id="SM00360">
    <property type="entry name" value="RRM"/>
    <property type="match status" value="1"/>
</dbReference>
<dbReference type="InterPro" id="IPR012677">
    <property type="entry name" value="Nucleotide-bd_a/b_plait_sf"/>
</dbReference>
<dbReference type="PANTHER" id="PTHR13976">
    <property type="entry name" value="HETEROGENEOUS NUCLEAR RIBONUCLEOPROTEIN-RELATED"/>
    <property type="match status" value="1"/>
</dbReference>
<keyword evidence="3" id="KW-0472">Membrane</keyword>
<keyword evidence="2" id="KW-0694">RNA-binding</keyword>
<feature type="transmembrane region" description="Helical" evidence="3">
    <location>
        <begin position="114"/>
        <end position="136"/>
    </location>
</feature>
<dbReference type="SUPFAM" id="SSF54928">
    <property type="entry name" value="RNA-binding domain, RBD"/>
    <property type="match status" value="1"/>
</dbReference>
<keyword evidence="5" id="KW-1185">Reference proteome</keyword>
<protein>
    <submittedName>
        <fullName evidence="6">RRM domain-containing protein</fullName>
    </submittedName>
</protein>
<keyword evidence="1" id="KW-0677">Repeat</keyword>
<evidence type="ECO:0000256" key="3">
    <source>
        <dbReference type="SAM" id="Phobius"/>
    </source>
</evidence>
<evidence type="ECO:0000256" key="2">
    <source>
        <dbReference type="ARBA" id="ARBA00022884"/>
    </source>
</evidence>
<evidence type="ECO:0000256" key="1">
    <source>
        <dbReference type="ARBA" id="ARBA00022737"/>
    </source>
</evidence>
<dbReference type="Pfam" id="PF00076">
    <property type="entry name" value="RRM_1"/>
    <property type="match status" value="1"/>
</dbReference>
<dbReference type="InterPro" id="IPR035979">
    <property type="entry name" value="RBD_domain_sf"/>
</dbReference>
<name>A0A1I8JQX1_9PLAT</name>
<dbReference type="Proteomes" id="UP000095280">
    <property type="component" value="Unplaced"/>
</dbReference>
<dbReference type="Gene3D" id="3.30.70.330">
    <property type="match status" value="1"/>
</dbReference>
<evidence type="ECO:0000313" key="5">
    <source>
        <dbReference type="Proteomes" id="UP000095280"/>
    </source>
</evidence>
<proteinExistence type="predicted"/>
<evidence type="ECO:0000313" key="6">
    <source>
        <dbReference type="WBParaSite" id="snap_masked-unitig_35596-processed-gene-0.2-mRNA-1"/>
    </source>
</evidence>
<dbReference type="AlphaFoldDB" id="A0A1I8JQX1"/>